<dbReference type="KEGG" id="hna:Hneap_1372"/>
<proteinExistence type="inferred from homology"/>
<evidence type="ECO:0000313" key="7">
    <source>
        <dbReference type="EMBL" id="ACX96206.1"/>
    </source>
</evidence>
<dbReference type="AlphaFoldDB" id="D0L0I3"/>
<feature type="binding site" evidence="6">
    <location>
        <position position="174"/>
    </location>
    <ligand>
        <name>S-adenosyl-L-methionine</name>
        <dbReference type="ChEBI" id="CHEBI:59789"/>
    </ligand>
</feature>
<evidence type="ECO:0000256" key="6">
    <source>
        <dbReference type="HAMAP-Rule" id="MF_00735"/>
    </source>
</evidence>
<comment type="similarity">
    <text evidence="1 6">Belongs to the methyltransferase superfamily. PrmA family.</text>
</comment>
<keyword evidence="5 6" id="KW-0949">S-adenosyl-L-methionine</keyword>
<keyword evidence="3 6" id="KW-0489">Methyltransferase</keyword>
<feature type="binding site" evidence="6">
    <location>
        <position position="196"/>
    </location>
    <ligand>
        <name>S-adenosyl-L-methionine</name>
        <dbReference type="ChEBI" id="CHEBI:59789"/>
    </ligand>
</feature>
<dbReference type="GO" id="GO:0016279">
    <property type="term" value="F:protein-lysine N-methyltransferase activity"/>
    <property type="evidence" value="ECO:0007669"/>
    <property type="project" value="TreeGrafter"/>
</dbReference>
<evidence type="ECO:0000256" key="4">
    <source>
        <dbReference type="ARBA" id="ARBA00022679"/>
    </source>
</evidence>
<dbReference type="Pfam" id="PF06325">
    <property type="entry name" value="PrmA"/>
    <property type="match status" value="1"/>
</dbReference>
<dbReference type="PIRSF" id="PIRSF000401">
    <property type="entry name" value="RPL11_MTase"/>
    <property type="match status" value="1"/>
</dbReference>
<evidence type="ECO:0000256" key="5">
    <source>
        <dbReference type="ARBA" id="ARBA00022691"/>
    </source>
</evidence>
<dbReference type="InterPro" id="IPR029063">
    <property type="entry name" value="SAM-dependent_MTases_sf"/>
</dbReference>
<keyword evidence="8" id="KW-1185">Reference proteome</keyword>
<feature type="binding site" evidence="6">
    <location>
        <position position="239"/>
    </location>
    <ligand>
        <name>S-adenosyl-L-methionine</name>
        <dbReference type="ChEBI" id="CHEBI:59789"/>
    </ligand>
</feature>
<dbReference type="GO" id="GO:0005840">
    <property type="term" value="C:ribosome"/>
    <property type="evidence" value="ECO:0007669"/>
    <property type="project" value="UniProtKB-KW"/>
</dbReference>
<dbReference type="EC" id="2.1.1.-" evidence="6"/>
<sequence>MAESSAINPAWQRLSLDVPQSDVEACEDALLEAGAVSVSLEEIGDEQIFEPKPGETPLWQRVRVAGLFEGHISPANIMGQLHGSLRPSLLGDFDHEFIEETDWVRQTQADFAPNHYGDGLWVTPHWSDAPTEAKTVVRIDPGMAFGTGQHETTSLCLDWLDAQSLNGLRVLDVGCGSGILALAALMKGASVAYGTDIDPQALKASRDNAALNDIPEDRFWLGLPEELAAEEKFDVLIANILAQPLIELAPTLAPHLKKGGRFALSGILNTQAEAVAAQWMAQGLTIDGIASQGDWSRVSGQRE</sequence>
<dbReference type="OrthoDB" id="9785995at2"/>
<name>D0L0I3_HALNC</name>
<keyword evidence="7" id="KW-0689">Ribosomal protein</keyword>
<reference evidence="7 8" key="1">
    <citation type="submission" date="2009-10" db="EMBL/GenBank/DDBJ databases">
        <title>Complete sequence of Halothiobacillus neapolitanus c2.</title>
        <authorList>
            <consortium name="US DOE Joint Genome Institute"/>
            <person name="Lucas S."/>
            <person name="Copeland A."/>
            <person name="Lapidus A."/>
            <person name="Glavina del Rio T."/>
            <person name="Tice H."/>
            <person name="Bruce D."/>
            <person name="Goodwin L."/>
            <person name="Pitluck S."/>
            <person name="Davenport K."/>
            <person name="Brettin T."/>
            <person name="Detter J.C."/>
            <person name="Han C."/>
            <person name="Tapia R."/>
            <person name="Larimer F."/>
            <person name="Land M."/>
            <person name="Hauser L."/>
            <person name="Kyrpides N."/>
            <person name="Mikhailova N."/>
            <person name="Kerfeld C."/>
            <person name="Cannon G."/>
            <person name="Heinhort S."/>
        </authorList>
    </citation>
    <scope>NUCLEOTIDE SEQUENCE [LARGE SCALE GENOMIC DNA]</scope>
    <source>
        <strain evidence="8">ATCC 23641 / c2</strain>
    </source>
</reference>
<keyword evidence="2 6" id="KW-0963">Cytoplasm</keyword>
<dbReference type="GO" id="GO:0032259">
    <property type="term" value="P:methylation"/>
    <property type="evidence" value="ECO:0007669"/>
    <property type="project" value="UniProtKB-KW"/>
</dbReference>
<dbReference type="eggNOG" id="COG2264">
    <property type="taxonomic scope" value="Bacteria"/>
</dbReference>
<protein>
    <recommendedName>
        <fullName evidence="6">Ribosomal protein L11 methyltransferase</fullName>
        <shortName evidence="6">L11 Mtase</shortName>
        <ecNumber evidence="6">2.1.1.-</ecNumber>
    </recommendedName>
</protein>
<dbReference type="CDD" id="cd02440">
    <property type="entry name" value="AdoMet_MTases"/>
    <property type="match status" value="1"/>
</dbReference>
<organism evidence="7 8">
    <name type="scientific">Halothiobacillus neapolitanus (strain ATCC 23641 / DSM 15147 / CIP 104769 / NCIMB 8539 / c2)</name>
    <name type="common">Thiobacillus neapolitanus</name>
    <dbReference type="NCBI Taxonomy" id="555778"/>
    <lineage>
        <taxon>Bacteria</taxon>
        <taxon>Pseudomonadati</taxon>
        <taxon>Pseudomonadota</taxon>
        <taxon>Gammaproteobacteria</taxon>
        <taxon>Chromatiales</taxon>
        <taxon>Halothiobacillaceae</taxon>
        <taxon>Halothiobacillus</taxon>
    </lineage>
</organism>
<dbReference type="Gene3D" id="3.40.50.150">
    <property type="entry name" value="Vaccinia Virus protein VP39"/>
    <property type="match status" value="1"/>
</dbReference>
<dbReference type="EMBL" id="CP001801">
    <property type="protein sequence ID" value="ACX96206.1"/>
    <property type="molecule type" value="Genomic_DNA"/>
</dbReference>
<dbReference type="HOGENOM" id="CLU_049382_4_1_6"/>
<dbReference type="STRING" id="555778.Hneap_1372"/>
<dbReference type="RefSeq" id="WP_012824240.1">
    <property type="nucleotide sequence ID" value="NC_013422.1"/>
</dbReference>
<comment type="subcellular location">
    <subcellularLocation>
        <location evidence="6">Cytoplasm</location>
    </subcellularLocation>
</comment>
<comment type="catalytic activity">
    <reaction evidence="6">
        <text>L-lysyl-[protein] + 3 S-adenosyl-L-methionine = N(6),N(6),N(6)-trimethyl-L-lysyl-[protein] + 3 S-adenosyl-L-homocysteine + 3 H(+)</text>
        <dbReference type="Rhea" id="RHEA:54192"/>
        <dbReference type="Rhea" id="RHEA-COMP:9752"/>
        <dbReference type="Rhea" id="RHEA-COMP:13826"/>
        <dbReference type="ChEBI" id="CHEBI:15378"/>
        <dbReference type="ChEBI" id="CHEBI:29969"/>
        <dbReference type="ChEBI" id="CHEBI:57856"/>
        <dbReference type="ChEBI" id="CHEBI:59789"/>
        <dbReference type="ChEBI" id="CHEBI:61961"/>
    </reaction>
</comment>
<dbReference type="SUPFAM" id="SSF53335">
    <property type="entry name" value="S-adenosyl-L-methionine-dependent methyltransferases"/>
    <property type="match status" value="1"/>
</dbReference>
<evidence type="ECO:0000256" key="1">
    <source>
        <dbReference type="ARBA" id="ARBA00009741"/>
    </source>
</evidence>
<feature type="binding site" evidence="6">
    <location>
        <position position="153"/>
    </location>
    <ligand>
        <name>S-adenosyl-L-methionine</name>
        <dbReference type="ChEBI" id="CHEBI:59789"/>
    </ligand>
</feature>
<evidence type="ECO:0000256" key="3">
    <source>
        <dbReference type="ARBA" id="ARBA00022603"/>
    </source>
</evidence>
<dbReference type="HAMAP" id="MF_00735">
    <property type="entry name" value="Methyltr_PrmA"/>
    <property type="match status" value="1"/>
</dbReference>
<dbReference type="NCBIfam" id="TIGR00406">
    <property type="entry name" value="prmA"/>
    <property type="match status" value="1"/>
</dbReference>
<keyword evidence="7" id="KW-0687">Ribonucleoprotein</keyword>
<evidence type="ECO:0000256" key="2">
    <source>
        <dbReference type="ARBA" id="ARBA00022490"/>
    </source>
</evidence>
<dbReference type="InterPro" id="IPR050078">
    <property type="entry name" value="Ribosomal_L11_MeTrfase_PrmA"/>
</dbReference>
<dbReference type="InterPro" id="IPR004498">
    <property type="entry name" value="Ribosomal_PrmA_MeTrfase"/>
</dbReference>
<accession>D0L0I3</accession>
<dbReference type="PANTHER" id="PTHR43648">
    <property type="entry name" value="ELECTRON TRANSFER FLAVOPROTEIN BETA SUBUNIT LYSINE METHYLTRANSFERASE"/>
    <property type="match status" value="1"/>
</dbReference>
<dbReference type="GO" id="GO:0005829">
    <property type="term" value="C:cytosol"/>
    <property type="evidence" value="ECO:0007669"/>
    <property type="project" value="TreeGrafter"/>
</dbReference>
<dbReference type="PANTHER" id="PTHR43648:SF1">
    <property type="entry name" value="ELECTRON TRANSFER FLAVOPROTEIN BETA SUBUNIT LYSINE METHYLTRANSFERASE"/>
    <property type="match status" value="1"/>
</dbReference>
<gene>
    <name evidence="6" type="primary">prmA</name>
    <name evidence="7" type="ordered locus">Hneap_1372</name>
</gene>
<comment type="function">
    <text evidence="6">Methylates ribosomal protein L11.</text>
</comment>
<keyword evidence="4 6" id="KW-0808">Transferase</keyword>
<evidence type="ECO:0000313" key="8">
    <source>
        <dbReference type="Proteomes" id="UP000009102"/>
    </source>
</evidence>
<dbReference type="Proteomes" id="UP000009102">
    <property type="component" value="Chromosome"/>
</dbReference>